<sequence length="120" mass="13959">MSYSTEDILKQAEALADDMGNLDEIEHFHQLEAKLNENKKVQTYINQIKMKQKQAVNLQAYGKREAQQQMEKEIDEIQEKIDGIPVVQEFKESQVVTNHILQSITQNIQHTVFKDDEADK</sequence>
<dbReference type="InterPro" id="IPR052767">
    <property type="entry name" value="Bact_com_dev_regulator"/>
</dbReference>
<dbReference type="KEGG" id="tap:GZ22_07240"/>
<name>A0A075LKH0_9BACI</name>
<dbReference type="EMBL" id="CP008876">
    <property type="protein sequence ID" value="AIF66447.1"/>
    <property type="molecule type" value="Genomic_DNA"/>
</dbReference>
<dbReference type="PIRSF" id="PIRSF021287">
    <property type="entry name" value="Biofilm_formation_YmcA"/>
    <property type="match status" value="1"/>
</dbReference>
<dbReference type="AlphaFoldDB" id="A0A075LKH0"/>
<protein>
    <submittedName>
        <fullName evidence="2">Cell fate regulator YmcA, YheA/YmcA/DUF963 family (Controls sporulation, competence, biofilm development)</fullName>
    </submittedName>
</protein>
<evidence type="ECO:0000313" key="4">
    <source>
        <dbReference type="Proteomes" id="UP000199735"/>
    </source>
</evidence>
<dbReference type="PANTHER" id="PTHR38448">
    <property type="entry name" value="REGULATORY PROTEIN YLBF-RELATED"/>
    <property type="match status" value="1"/>
</dbReference>
<organism evidence="1 3">
    <name type="scientific">Terribacillus saccharophilus</name>
    <dbReference type="NCBI Taxonomy" id="361277"/>
    <lineage>
        <taxon>Bacteria</taxon>
        <taxon>Bacillati</taxon>
        <taxon>Bacillota</taxon>
        <taxon>Bacilli</taxon>
        <taxon>Bacillales</taxon>
        <taxon>Bacillaceae</taxon>
        <taxon>Terribacillus</taxon>
    </lineage>
</organism>
<dbReference type="Gene3D" id="1.20.1500.10">
    <property type="entry name" value="YheA/YmcA-like"/>
    <property type="match status" value="1"/>
</dbReference>
<accession>A0AAX2ECI3</accession>
<dbReference type="PANTHER" id="PTHR38448:SF1">
    <property type="entry name" value="YLBF FAMILY REGULATOR"/>
    <property type="match status" value="1"/>
</dbReference>
<evidence type="ECO:0000313" key="1">
    <source>
        <dbReference type="EMBL" id="AIF66447.1"/>
    </source>
</evidence>
<dbReference type="HOGENOM" id="CLU_141458_1_1_9"/>
<dbReference type="RefSeq" id="WP_038560401.1">
    <property type="nucleotide sequence ID" value="NZ_CP008876.1"/>
</dbReference>
<dbReference type="GeneID" id="34221134"/>
<dbReference type="EMBL" id="FOCD01000001">
    <property type="protein sequence ID" value="SEM70591.1"/>
    <property type="molecule type" value="Genomic_DNA"/>
</dbReference>
<reference evidence="2 4" key="2">
    <citation type="submission" date="2016-10" db="EMBL/GenBank/DDBJ databases">
        <authorList>
            <person name="Varghese N."/>
            <person name="Submissions S."/>
        </authorList>
    </citation>
    <scope>NUCLEOTIDE SEQUENCE [LARGE SCALE GENOMIC DNA]</scope>
    <source>
        <strain evidence="2 4">DSM 21619</strain>
    </source>
</reference>
<dbReference type="Proteomes" id="UP000199735">
    <property type="component" value="Unassembled WGS sequence"/>
</dbReference>
<dbReference type="OrthoDB" id="2167788at2"/>
<reference evidence="1 3" key="1">
    <citation type="submission" date="2014-07" db="EMBL/GenBank/DDBJ databases">
        <title>Complete genome sequence of a moderately halophilic bacterium Terribacillus aidingensis MP602, isolated from Cryptomeria fortunei in Tianmu mountain in China.</title>
        <authorList>
            <person name="Wang Y."/>
            <person name="Lu P."/>
            <person name="Zhang L."/>
        </authorList>
    </citation>
    <scope>NUCLEOTIDE SEQUENCE [LARGE SCALE GENOMIC DNA]</scope>
    <source>
        <strain evidence="1 3">MP602</strain>
    </source>
</reference>
<dbReference type="InterPro" id="IPR010368">
    <property type="entry name" value="Com_YlbF"/>
</dbReference>
<dbReference type="InterPro" id="IPR023378">
    <property type="entry name" value="YheA/YmcA-like_dom_sf"/>
</dbReference>
<evidence type="ECO:0000313" key="3">
    <source>
        <dbReference type="Proteomes" id="UP000027980"/>
    </source>
</evidence>
<gene>
    <name evidence="1" type="ORF">GZ22_07240</name>
    <name evidence="2" type="ORF">SAMN04489762_0809</name>
</gene>
<accession>A0A075LKH0</accession>
<dbReference type="SUPFAM" id="SSF158622">
    <property type="entry name" value="YheA/YmcA-like"/>
    <property type="match status" value="1"/>
</dbReference>
<dbReference type="InterPro" id="IPR016783">
    <property type="entry name" value="Biofilm_formation_YmcA"/>
</dbReference>
<evidence type="ECO:0000313" key="2">
    <source>
        <dbReference type="EMBL" id="SEM70591.1"/>
    </source>
</evidence>
<dbReference type="Pfam" id="PF06133">
    <property type="entry name" value="Com_YlbF"/>
    <property type="match status" value="1"/>
</dbReference>
<dbReference type="Proteomes" id="UP000027980">
    <property type="component" value="Chromosome"/>
</dbReference>
<proteinExistence type="predicted"/>